<evidence type="ECO:0000256" key="1">
    <source>
        <dbReference type="SAM" id="MobiDB-lite"/>
    </source>
</evidence>
<dbReference type="Gene3D" id="3.30.70.100">
    <property type="match status" value="1"/>
</dbReference>
<feature type="region of interest" description="Disordered" evidence="1">
    <location>
        <begin position="68"/>
        <end position="103"/>
    </location>
</feature>
<dbReference type="CDD" id="cd00371">
    <property type="entry name" value="HMA"/>
    <property type="match status" value="1"/>
</dbReference>
<dbReference type="AlphaFoldDB" id="A0A6L9MNQ2"/>
<dbReference type="SUPFAM" id="SSF55008">
    <property type="entry name" value="HMA, heavy metal-associated domain"/>
    <property type="match status" value="1"/>
</dbReference>
<dbReference type="Proteomes" id="UP000476332">
    <property type="component" value="Unassembled WGS sequence"/>
</dbReference>
<protein>
    <recommendedName>
        <fullName evidence="2">HMA domain-containing protein</fullName>
    </recommendedName>
</protein>
<keyword evidence="4" id="KW-1185">Reference proteome</keyword>
<evidence type="ECO:0000313" key="4">
    <source>
        <dbReference type="Proteomes" id="UP000476332"/>
    </source>
</evidence>
<name>A0A6L9MNQ2_9HYPH</name>
<organism evidence="3 4">
    <name type="scientific">Aurantimonas aggregata</name>
    <dbReference type="NCBI Taxonomy" id="2047720"/>
    <lineage>
        <taxon>Bacteria</taxon>
        <taxon>Pseudomonadati</taxon>
        <taxon>Pseudomonadota</taxon>
        <taxon>Alphaproteobacteria</taxon>
        <taxon>Hyphomicrobiales</taxon>
        <taxon>Aurantimonadaceae</taxon>
        <taxon>Aurantimonas</taxon>
    </lineage>
</organism>
<dbReference type="RefSeq" id="WP_163046197.1">
    <property type="nucleotide sequence ID" value="NZ_JAAAMJ010000038.1"/>
</dbReference>
<feature type="compositionally biased region" description="Low complexity" evidence="1">
    <location>
        <begin position="68"/>
        <end position="86"/>
    </location>
</feature>
<feature type="domain" description="HMA" evidence="2">
    <location>
        <begin position="2"/>
        <end position="68"/>
    </location>
</feature>
<reference evidence="3 4" key="1">
    <citation type="submission" date="2020-01" db="EMBL/GenBank/DDBJ databases">
        <title>Genomes of bacteria type strains.</title>
        <authorList>
            <person name="Chen J."/>
            <person name="Zhu S."/>
            <person name="Chen J."/>
        </authorList>
    </citation>
    <scope>NUCLEOTIDE SEQUENCE [LARGE SCALE GENOMIC DNA]</scope>
    <source>
        <strain evidence="3 4">KCTC 52919</strain>
    </source>
</reference>
<dbReference type="InterPro" id="IPR006121">
    <property type="entry name" value="HMA_dom"/>
</dbReference>
<dbReference type="EMBL" id="JAAAMJ010000038">
    <property type="protein sequence ID" value="NDV89352.1"/>
    <property type="molecule type" value="Genomic_DNA"/>
</dbReference>
<proteinExistence type="predicted"/>
<evidence type="ECO:0000313" key="3">
    <source>
        <dbReference type="EMBL" id="NDV89352.1"/>
    </source>
</evidence>
<dbReference type="PROSITE" id="PS50846">
    <property type="entry name" value="HMA_2"/>
    <property type="match status" value="1"/>
</dbReference>
<dbReference type="GO" id="GO:0046872">
    <property type="term" value="F:metal ion binding"/>
    <property type="evidence" value="ECO:0007669"/>
    <property type="project" value="InterPro"/>
</dbReference>
<sequence>MKTSVIEVGDLLTASSPDELGKRIGEIPGVESVSVDHAAESATVRYDETRIEVAGIKSWVQRSGRIVAAPPAASASTSSRSAARTCRSMRSRSGRRASTQAPT</sequence>
<gene>
    <name evidence="3" type="ORF">GTW51_22065</name>
</gene>
<dbReference type="Pfam" id="PF00403">
    <property type="entry name" value="HMA"/>
    <property type="match status" value="1"/>
</dbReference>
<evidence type="ECO:0000259" key="2">
    <source>
        <dbReference type="PROSITE" id="PS50846"/>
    </source>
</evidence>
<dbReference type="InterPro" id="IPR036163">
    <property type="entry name" value="HMA_dom_sf"/>
</dbReference>
<accession>A0A6L9MNQ2</accession>
<comment type="caution">
    <text evidence="3">The sequence shown here is derived from an EMBL/GenBank/DDBJ whole genome shotgun (WGS) entry which is preliminary data.</text>
</comment>